<evidence type="ECO:0000256" key="1">
    <source>
        <dbReference type="SAM" id="SignalP"/>
    </source>
</evidence>
<dbReference type="Proteomes" id="UP001283361">
    <property type="component" value="Unassembled WGS sequence"/>
</dbReference>
<keyword evidence="3" id="KW-1185">Reference proteome</keyword>
<comment type="caution">
    <text evidence="2">The sequence shown here is derived from an EMBL/GenBank/DDBJ whole genome shotgun (WGS) entry which is preliminary data.</text>
</comment>
<protein>
    <submittedName>
        <fullName evidence="2">Uncharacterized protein</fullName>
    </submittedName>
</protein>
<name>A0AAE1DKG3_9GAST</name>
<proteinExistence type="predicted"/>
<keyword evidence="1" id="KW-0732">Signal</keyword>
<accession>A0AAE1DKG3</accession>
<gene>
    <name evidence="2" type="ORF">RRG08_016715</name>
</gene>
<feature type="signal peptide" evidence="1">
    <location>
        <begin position="1"/>
        <end position="19"/>
    </location>
</feature>
<dbReference type="EMBL" id="JAWDGP010003511">
    <property type="protein sequence ID" value="KAK3773762.1"/>
    <property type="molecule type" value="Genomic_DNA"/>
</dbReference>
<dbReference type="AlphaFoldDB" id="A0AAE1DKG3"/>
<evidence type="ECO:0000313" key="2">
    <source>
        <dbReference type="EMBL" id="KAK3773762.1"/>
    </source>
</evidence>
<feature type="chain" id="PRO_5042250177" evidence="1">
    <location>
        <begin position="20"/>
        <end position="85"/>
    </location>
</feature>
<organism evidence="2 3">
    <name type="scientific">Elysia crispata</name>
    <name type="common">lettuce slug</name>
    <dbReference type="NCBI Taxonomy" id="231223"/>
    <lineage>
        <taxon>Eukaryota</taxon>
        <taxon>Metazoa</taxon>
        <taxon>Spiralia</taxon>
        <taxon>Lophotrochozoa</taxon>
        <taxon>Mollusca</taxon>
        <taxon>Gastropoda</taxon>
        <taxon>Heterobranchia</taxon>
        <taxon>Euthyneura</taxon>
        <taxon>Panpulmonata</taxon>
        <taxon>Sacoglossa</taxon>
        <taxon>Placobranchoidea</taxon>
        <taxon>Plakobranchidae</taxon>
        <taxon>Elysia</taxon>
    </lineage>
</organism>
<reference evidence="2" key="1">
    <citation type="journal article" date="2023" name="G3 (Bethesda)">
        <title>A reference genome for the long-term kleptoplast-retaining sea slug Elysia crispata morphotype clarki.</title>
        <authorList>
            <person name="Eastman K.E."/>
            <person name="Pendleton A.L."/>
            <person name="Shaikh M.A."/>
            <person name="Suttiyut T."/>
            <person name="Ogas R."/>
            <person name="Tomko P."/>
            <person name="Gavelis G."/>
            <person name="Widhalm J.R."/>
            <person name="Wisecaver J.H."/>
        </authorList>
    </citation>
    <scope>NUCLEOTIDE SEQUENCE</scope>
    <source>
        <strain evidence="2">ECLA1</strain>
    </source>
</reference>
<sequence>MRMLLVCLVVVALLGSILAEHEVEKRILFSTIKNALGAVKKQIDKSAVLKKATDLGKAGLAVATGTFGLSAIADKVKKVVGKKED</sequence>
<evidence type="ECO:0000313" key="3">
    <source>
        <dbReference type="Proteomes" id="UP001283361"/>
    </source>
</evidence>